<comment type="catalytic activity">
    <reaction evidence="1 6">
        <text>alpha-D-ribose 1,5-bisphosphate + ATP = 5-phospho-alpha-D-ribose 1-diphosphate + ADP</text>
        <dbReference type="Rhea" id="RHEA:20109"/>
        <dbReference type="ChEBI" id="CHEBI:30616"/>
        <dbReference type="ChEBI" id="CHEBI:58017"/>
        <dbReference type="ChEBI" id="CHEBI:68688"/>
        <dbReference type="ChEBI" id="CHEBI:456216"/>
        <dbReference type="EC" id="2.7.4.23"/>
    </reaction>
</comment>
<evidence type="ECO:0000313" key="7">
    <source>
        <dbReference type="EMBL" id="MFC0408327.1"/>
    </source>
</evidence>
<comment type="pathway">
    <text evidence="2 6">Metabolic intermediate biosynthesis; 5-phospho-alpha-D-ribose 1-diphosphate biosynthesis; 5-phospho-alpha-D-ribose 1-diphosphate from D-ribose 5-phosphate (route II): step 3/3.</text>
</comment>
<evidence type="ECO:0000256" key="4">
    <source>
        <dbReference type="ARBA" id="ARBA00022741"/>
    </source>
</evidence>
<keyword evidence="3 6" id="KW-0808">Transferase</keyword>
<name>A0ABV6JRG4_9PROT</name>
<comment type="similarity">
    <text evidence="6">Belongs to the ribose 1,5-bisphosphokinase family.</text>
</comment>
<keyword evidence="4 6" id="KW-0547">Nucleotide-binding</keyword>
<evidence type="ECO:0000256" key="1">
    <source>
        <dbReference type="ARBA" id="ARBA00000373"/>
    </source>
</evidence>
<dbReference type="InterPro" id="IPR012699">
    <property type="entry name" value="PhnN"/>
</dbReference>
<dbReference type="EMBL" id="JBHLUN010000006">
    <property type="protein sequence ID" value="MFC0408327.1"/>
    <property type="molecule type" value="Genomic_DNA"/>
</dbReference>
<dbReference type="RefSeq" id="WP_377044085.1">
    <property type="nucleotide sequence ID" value="NZ_JBHLUN010000006.1"/>
</dbReference>
<evidence type="ECO:0000256" key="5">
    <source>
        <dbReference type="ARBA" id="ARBA00022840"/>
    </source>
</evidence>
<dbReference type="HAMAP" id="MF_00836">
    <property type="entry name" value="PhnN"/>
    <property type="match status" value="1"/>
</dbReference>
<dbReference type="NCBIfam" id="TIGR02322">
    <property type="entry name" value="phosphon_PhnN"/>
    <property type="match status" value="1"/>
</dbReference>
<keyword evidence="8" id="KW-1185">Reference proteome</keyword>
<keyword evidence="5 6" id="KW-0067">ATP-binding</keyword>
<evidence type="ECO:0000256" key="6">
    <source>
        <dbReference type="HAMAP-Rule" id="MF_00836"/>
    </source>
</evidence>
<protein>
    <recommendedName>
        <fullName evidence="6">Ribose 1,5-bisphosphate phosphokinase PhnN</fullName>
        <ecNumber evidence="6">2.7.4.23</ecNumber>
    </recommendedName>
    <alternativeName>
        <fullName evidence="6">Ribose 1,5-bisphosphokinase</fullName>
    </alternativeName>
</protein>
<dbReference type="InterPro" id="IPR027417">
    <property type="entry name" value="P-loop_NTPase"/>
</dbReference>
<feature type="binding site" evidence="6">
    <location>
        <begin position="34"/>
        <end position="41"/>
    </location>
    <ligand>
        <name>ATP</name>
        <dbReference type="ChEBI" id="CHEBI:30616"/>
    </ligand>
</feature>
<comment type="function">
    <text evidence="6">Catalyzes the phosphorylation of ribose 1,5-bisphosphate to 5-phospho-D-ribosyl alpha-1-diphosphate (PRPP).</text>
</comment>
<evidence type="ECO:0000256" key="2">
    <source>
        <dbReference type="ARBA" id="ARBA00005069"/>
    </source>
</evidence>
<organism evidence="7 8">
    <name type="scientific">Roseomonas elaeocarpi</name>
    <dbReference type="NCBI Taxonomy" id="907779"/>
    <lineage>
        <taxon>Bacteria</taxon>
        <taxon>Pseudomonadati</taxon>
        <taxon>Pseudomonadota</taxon>
        <taxon>Alphaproteobacteria</taxon>
        <taxon>Acetobacterales</taxon>
        <taxon>Roseomonadaceae</taxon>
        <taxon>Roseomonas</taxon>
    </lineage>
</organism>
<proteinExistence type="inferred from homology"/>
<reference evidence="7 8" key="1">
    <citation type="submission" date="2024-09" db="EMBL/GenBank/DDBJ databases">
        <authorList>
            <person name="Sun Q."/>
            <person name="Mori K."/>
        </authorList>
    </citation>
    <scope>NUCLEOTIDE SEQUENCE [LARGE SCALE GENOMIC DNA]</scope>
    <source>
        <strain evidence="7 8">TBRC 5777</strain>
    </source>
</reference>
<evidence type="ECO:0000313" key="8">
    <source>
        <dbReference type="Proteomes" id="UP001589865"/>
    </source>
</evidence>
<dbReference type="EC" id="2.7.4.23" evidence="6"/>
<comment type="caution">
    <text evidence="7">The sequence shown here is derived from an EMBL/GenBank/DDBJ whole genome shotgun (WGS) entry which is preliminary data.</text>
</comment>
<dbReference type="SUPFAM" id="SSF52540">
    <property type="entry name" value="P-loop containing nucleoside triphosphate hydrolases"/>
    <property type="match status" value="1"/>
</dbReference>
<accession>A0ABV6JRG4</accession>
<gene>
    <name evidence="6 7" type="primary">phnN</name>
    <name evidence="7" type="ORF">ACFFGY_08725</name>
</gene>
<sequence length="204" mass="21210">MSDDASSAAPINAAPSIPGARHGAATGGFVLVVGPSGAGKDTVIAGARAALAGDDRFVFARRVVTRPSSAWEDHDSLSPEAFGEARAAGRFALDWDAHGLSYALPAQTLLDARAGRIVVANVSRQVVPGARSRLPGVSVVEVTAAPETLARRLAGRARAEDGDLRVRLHRSATLAPVAAELVIHNDGRPEDAVALLLEHLRGRR</sequence>
<dbReference type="Proteomes" id="UP001589865">
    <property type="component" value="Unassembled WGS sequence"/>
</dbReference>
<dbReference type="Gene3D" id="3.40.50.300">
    <property type="entry name" value="P-loop containing nucleotide triphosphate hydrolases"/>
    <property type="match status" value="1"/>
</dbReference>
<evidence type="ECO:0000256" key="3">
    <source>
        <dbReference type="ARBA" id="ARBA00022679"/>
    </source>
</evidence>